<evidence type="ECO:0000256" key="1">
    <source>
        <dbReference type="ARBA" id="ARBA00004651"/>
    </source>
</evidence>
<feature type="compositionally biased region" description="Polar residues" evidence="8">
    <location>
        <begin position="10"/>
        <end position="20"/>
    </location>
</feature>
<comment type="caution">
    <text evidence="11">The sequence shown here is derived from an EMBL/GenBank/DDBJ whole genome shotgun (WGS) entry which is preliminary data.</text>
</comment>
<dbReference type="GO" id="GO:0009103">
    <property type="term" value="P:lipopolysaccharide biosynthetic process"/>
    <property type="evidence" value="ECO:0007669"/>
    <property type="project" value="UniProtKB-ARBA"/>
</dbReference>
<feature type="transmembrane region" description="Helical" evidence="9">
    <location>
        <begin position="316"/>
        <end position="334"/>
    </location>
</feature>
<feature type="transmembrane region" description="Helical" evidence="9">
    <location>
        <begin position="160"/>
        <end position="177"/>
    </location>
</feature>
<dbReference type="InterPro" id="IPR038731">
    <property type="entry name" value="RgtA/B/C-like"/>
</dbReference>
<feature type="transmembrane region" description="Helical" evidence="9">
    <location>
        <begin position="183"/>
        <end position="202"/>
    </location>
</feature>
<evidence type="ECO:0000256" key="3">
    <source>
        <dbReference type="ARBA" id="ARBA00022676"/>
    </source>
</evidence>
<dbReference type="InterPro" id="IPR050297">
    <property type="entry name" value="LipidA_mod_glycosyltrf_83"/>
</dbReference>
<evidence type="ECO:0000256" key="5">
    <source>
        <dbReference type="ARBA" id="ARBA00022692"/>
    </source>
</evidence>
<name>A0A919SM40_9ACTN</name>
<evidence type="ECO:0000256" key="8">
    <source>
        <dbReference type="SAM" id="MobiDB-lite"/>
    </source>
</evidence>
<dbReference type="GO" id="GO:0016763">
    <property type="term" value="F:pentosyltransferase activity"/>
    <property type="evidence" value="ECO:0007669"/>
    <property type="project" value="TreeGrafter"/>
</dbReference>
<evidence type="ECO:0000256" key="6">
    <source>
        <dbReference type="ARBA" id="ARBA00022989"/>
    </source>
</evidence>
<keyword evidence="7 9" id="KW-0472">Membrane</keyword>
<dbReference type="AlphaFoldDB" id="A0A919SM40"/>
<protein>
    <recommendedName>
        <fullName evidence="10">Glycosyltransferase RgtA/B/C/D-like domain-containing protein</fullName>
    </recommendedName>
</protein>
<dbReference type="GO" id="GO:0005886">
    <property type="term" value="C:plasma membrane"/>
    <property type="evidence" value="ECO:0007669"/>
    <property type="project" value="UniProtKB-SubCell"/>
</dbReference>
<gene>
    <name evidence="11" type="ORF">Aco04nite_41070</name>
</gene>
<feature type="domain" description="Glycosyltransferase RgtA/B/C/D-like" evidence="10">
    <location>
        <begin position="118"/>
        <end position="261"/>
    </location>
</feature>
<feature type="transmembrane region" description="Helical" evidence="9">
    <location>
        <begin position="249"/>
        <end position="267"/>
    </location>
</feature>
<evidence type="ECO:0000256" key="2">
    <source>
        <dbReference type="ARBA" id="ARBA00022475"/>
    </source>
</evidence>
<keyword evidence="3" id="KW-0328">Glycosyltransferase</keyword>
<keyword evidence="2" id="KW-1003">Cell membrane</keyword>
<dbReference type="PANTHER" id="PTHR33908">
    <property type="entry name" value="MANNOSYLTRANSFERASE YKCB-RELATED"/>
    <property type="match status" value="1"/>
</dbReference>
<organism evidence="11 12">
    <name type="scientific">Winogradskya consettensis</name>
    <dbReference type="NCBI Taxonomy" id="113560"/>
    <lineage>
        <taxon>Bacteria</taxon>
        <taxon>Bacillati</taxon>
        <taxon>Actinomycetota</taxon>
        <taxon>Actinomycetes</taxon>
        <taxon>Micromonosporales</taxon>
        <taxon>Micromonosporaceae</taxon>
        <taxon>Winogradskya</taxon>
    </lineage>
</organism>
<reference evidence="11" key="1">
    <citation type="submission" date="2021-03" db="EMBL/GenBank/DDBJ databases">
        <title>Whole genome shotgun sequence of Actinoplanes consettensis NBRC 14913.</title>
        <authorList>
            <person name="Komaki H."/>
            <person name="Tamura T."/>
        </authorList>
    </citation>
    <scope>NUCLEOTIDE SEQUENCE</scope>
    <source>
        <strain evidence="11">NBRC 14913</strain>
    </source>
</reference>
<keyword evidence="6 9" id="KW-1133">Transmembrane helix</keyword>
<feature type="transmembrane region" description="Helical" evidence="9">
    <location>
        <begin position="341"/>
        <end position="360"/>
    </location>
</feature>
<evidence type="ECO:0000256" key="7">
    <source>
        <dbReference type="ARBA" id="ARBA00023136"/>
    </source>
</evidence>
<feature type="compositionally biased region" description="Basic and acidic residues" evidence="8">
    <location>
        <begin position="26"/>
        <end position="38"/>
    </location>
</feature>
<evidence type="ECO:0000313" key="11">
    <source>
        <dbReference type="EMBL" id="GIM74585.1"/>
    </source>
</evidence>
<evidence type="ECO:0000256" key="4">
    <source>
        <dbReference type="ARBA" id="ARBA00022679"/>
    </source>
</evidence>
<evidence type="ECO:0000256" key="9">
    <source>
        <dbReference type="SAM" id="Phobius"/>
    </source>
</evidence>
<feature type="transmembrane region" description="Helical" evidence="9">
    <location>
        <begin position="288"/>
        <end position="310"/>
    </location>
</feature>
<comment type="subcellular location">
    <subcellularLocation>
        <location evidence="1">Cell membrane</location>
        <topology evidence="1">Multi-pass membrane protein</topology>
    </subcellularLocation>
</comment>
<keyword evidence="12" id="KW-1185">Reference proteome</keyword>
<dbReference type="EMBL" id="BOQP01000021">
    <property type="protein sequence ID" value="GIM74585.1"/>
    <property type="molecule type" value="Genomic_DNA"/>
</dbReference>
<feature type="transmembrane region" description="Helical" evidence="9">
    <location>
        <begin position="366"/>
        <end position="384"/>
    </location>
</feature>
<feature type="region of interest" description="Disordered" evidence="8">
    <location>
        <begin position="1"/>
        <end position="50"/>
    </location>
</feature>
<dbReference type="PANTHER" id="PTHR33908:SF11">
    <property type="entry name" value="MEMBRANE PROTEIN"/>
    <property type="match status" value="1"/>
</dbReference>
<evidence type="ECO:0000313" key="12">
    <source>
        <dbReference type="Proteomes" id="UP000680865"/>
    </source>
</evidence>
<feature type="transmembrane region" description="Helical" evidence="9">
    <location>
        <begin position="214"/>
        <end position="237"/>
    </location>
</feature>
<proteinExistence type="predicted"/>
<keyword evidence="5 9" id="KW-0812">Transmembrane</keyword>
<accession>A0A919SM40</accession>
<dbReference type="Proteomes" id="UP000680865">
    <property type="component" value="Unassembled WGS sequence"/>
</dbReference>
<feature type="transmembrane region" description="Helical" evidence="9">
    <location>
        <begin position="135"/>
        <end position="153"/>
    </location>
</feature>
<dbReference type="Pfam" id="PF13231">
    <property type="entry name" value="PMT_2"/>
    <property type="match status" value="1"/>
</dbReference>
<keyword evidence="4" id="KW-0808">Transferase</keyword>
<evidence type="ECO:0000259" key="10">
    <source>
        <dbReference type="Pfam" id="PF13231"/>
    </source>
</evidence>
<sequence length="519" mass="56348">MPERAPQRPNAKTTLTTPDQTAVIPKLRDAKTPRRDPWGEDEDHSDVPPGEQVHVNSIGVWPWLLPALLMAVVGYAGITRPSLWTDELASWGMTTVSYDDMFKVLRYVDAIIGPYYVLLHGWTDLVGNSDLMVRLPSLAAMVLAAALVGALGARLASRRVGLAAGLIFAVLPSSARFAQEARVYALATFFAVLATVTLVAALRRPGFFRWLGYLLAVAVLGVLHPISLLLLGAHGWVVFAQYRHRTLGWMITAFLGALPALPLLKYGSEQKAQVSWITKPDTYTLQHFPGELVGTASIAALILVLSLFALPLRRPTALYTAWAVLPPIFLVVAAQVTPIFLTRYLLFSLPAWALLAAVALGRAKMVWTVLGVLAIAGLAVPAQLDIRATDGHGEASREMALTVADGFKPGDGIVYGMTDPGGNWVGRDSIAHYAPAGRRPKDVLATQPQRTNGSFAALECPDIPKCLGDTPRLWVVRLGYQEDPLGEMDNGKSVVIAERYKVTQTWRQKGFTLALAVKK</sequence>
<feature type="transmembrane region" description="Helical" evidence="9">
    <location>
        <begin position="63"/>
        <end position="83"/>
    </location>
</feature>